<dbReference type="EMBL" id="KK787092">
    <property type="protein sequence ID" value="KDO39025.1"/>
    <property type="molecule type" value="Genomic_DNA"/>
</dbReference>
<evidence type="ECO:0000313" key="1">
    <source>
        <dbReference type="EMBL" id="KDO39025.1"/>
    </source>
</evidence>
<sequence length="31" mass="3527">MVVVFTGGDYLEDNEKTLEDYLGHECPNPLK</sequence>
<gene>
    <name evidence="1" type="ORF">CISIN_1g0384612mg</name>
</gene>
<dbReference type="Proteomes" id="UP000027120">
    <property type="component" value="Unassembled WGS sequence"/>
</dbReference>
<reference evidence="1 2" key="1">
    <citation type="submission" date="2014-04" db="EMBL/GenBank/DDBJ databases">
        <authorList>
            <consortium name="International Citrus Genome Consortium"/>
            <person name="Gmitter F."/>
            <person name="Chen C."/>
            <person name="Farmerie W."/>
            <person name="Harkins T."/>
            <person name="Desany B."/>
            <person name="Mohiuddin M."/>
            <person name="Kodira C."/>
            <person name="Borodovsky M."/>
            <person name="Lomsadze A."/>
            <person name="Burns P."/>
            <person name="Jenkins J."/>
            <person name="Prochnik S."/>
            <person name="Shu S."/>
            <person name="Chapman J."/>
            <person name="Pitluck S."/>
            <person name="Schmutz J."/>
            <person name="Rokhsar D."/>
        </authorList>
    </citation>
    <scope>NUCLEOTIDE SEQUENCE</scope>
</reference>
<evidence type="ECO:0000313" key="2">
    <source>
        <dbReference type="Proteomes" id="UP000027120"/>
    </source>
</evidence>
<proteinExistence type="predicted"/>
<dbReference type="STRING" id="2711.A0A067DBU0"/>
<protein>
    <recommendedName>
        <fullName evidence="3">AIG1-type G domain-containing protein</fullName>
    </recommendedName>
</protein>
<accession>A0A067DBU0</accession>
<dbReference type="AlphaFoldDB" id="A0A067DBU0"/>
<evidence type="ECO:0008006" key="3">
    <source>
        <dbReference type="Google" id="ProtNLM"/>
    </source>
</evidence>
<keyword evidence="2" id="KW-1185">Reference proteome</keyword>
<name>A0A067DBU0_CITSI</name>
<feature type="non-terminal residue" evidence="1">
    <location>
        <position position="31"/>
    </location>
</feature>
<organism evidence="1 2">
    <name type="scientific">Citrus sinensis</name>
    <name type="common">Sweet orange</name>
    <name type="synonym">Citrus aurantium var. sinensis</name>
    <dbReference type="NCBI Taxonomy" id="2711"/>
    <lineage>
        <taxon>Eukaryota</taxon>
        <taxon>Viridiplantae</taxon>
        <taxon>Streptophyta</taxon>
        <taxon>Embryophyta</taxon>
        <taxon>Tracheophyta</taxon>
        <taxon>Spermatophyta</taxon>
        <taxon>Magnoliopsida</taxon>
        <taxon>eudicotyledons</taxon>
        <taxon>Gunneridae</taxon>
        <taxon>Pentapetalae</taxon>
        <taxon>rosids</taxon>
        <taxon>malvids</taxon>
        <taxon>Sapindales</taxon>
        <taxon>Rutaceae</taxon>
        <taxon>Aurantioideae</taxon>
        <taxon>Citrus</taxon>
    </lineage>
</organism>